<dbReference type="PANTHER" id="PTHR40081">
    <property type="entry name" value="CONCANAVALIN A-LIKE LECTIN/GLUCANASE"/>
    <property type="match status" value="1"/>
</dbReference>
<evidence type="ECO:0000259" key="2">
    <source>
        <dbReference type="Pfam" id="PF19501"/>
    </source>
</evidence>
<feature type="compositionally biased region" description="Basic and acidic residues" evidence="1">
    <location>
        <begin position="7"/>
        <end position="27"/>
    </location>
</feature>
<dbReference type="Pfam" id="PF21346">
    <property type="entry name" value="PcRGLX_3rd"/>
    <property type="match status" value="1"/>
</dbReference>
<dbReference type="PANTHER" id="PTHR40081:SF1">
    <property type="entry name" value="TAT PATHWAY SIGNAL SEQUENCE DOMAIN PROTEIN"/>
    <property type="match status" value="1"/>
</dbReference>
<dbReference type="Pfam" id="PF21345">
    <property type="entry name" value="PcRGLX_2nd"/>
    <property type="match status" value="1"/>
</dbReference>
<dbReference type="STRING" id="648782.SAMN04488554_3418"/>
<dbReference type="InterPro" id="IPR048331">
    <property type="entry name" value="PcRGLX/YetA_3rd"/>
</dbReference>
<dbReference type="InterPro" id="IPR045793">
    <property type="entry name" value="PcRGLX/YetA-like"/>
</dbReference>
<dbReference type="AlphaFoldDB" id="A0A1H5MI64"/>
<feature type="domain" description="PcRGLX/YetA-like N-terminal RIFT barrel" evidence="2">
    <location>
        <begin position="21"/>
        <end position="99"/>
    </location>
</feature>
<evidence type="ECO:0000313" key="6">
    <source>
        <dbReference type="Proteomes" id="UP000199220"/>
    </source>
</evidence>
<accession>A0A1H5MI64</accession>
<evidence type="ECO:0000256" key="1">
    <source>
        <dbReference type="SAM" id="MobiDB-lite"/>
    </source>
</evidence>
<evidence type="ECO:0000259" key="4">
    <source>
        <dbReference type="Pfam" id="PF21346"/>
    </source>
</evidence>
<protein>
    <recommendedName>
        <fullName evidence="7">Tat pathway signal sequence domain protein</fullName>
    </recommendedName>
</protein>
<gene>
    <name evidence="5" type="ORF">SAMN04488554_3418</name>
</gene>
<name>A0A1H5MI64_9MICO</name>
<proteinExistence type="predicted"/>
<feature type="domain" description="PcRGLX/YetA-like central beta-sandwich" evidence="3">
    <location>
        <begin position="149"/>
        <end position="500"/>
    </location>
</feature>
<sequence>MTAEATMTDRDRDEHRSEVDVPIRWIDDAPPQQLPAGATLGAPVPRGVVTSPEDLALVDETGAPVQAQLWPLATWPDGSVKWAGIGLGAQTEPSAGYRLVVPSSATAATPPATVTSSVRRDVVGADPRSGAEATKSAGENAGSEAAATVAVAEDPDGVTIDTGALTVRIPARGGVLVESLAIAGQEVARGGVLVSSVQDQPEPNHPGREHGVGQVDSVTVEQAGPVRAVVRIEGRHHTGSGRAWLPFTVRLVAAAGATHLRLVHSFVWDGDANADFLSSLGVRFDVPLRAQPHDRHVRLAGADGGLLREAVRGLTGLRRDPGEAVRNAQMAGEPTPSADTWDQDVARLAQWIPTWDGWSLRQHNANGYTIRKRTTPDHPWIGVAEGTRSGGFGYLGDTGGGLGLGLTGFWQSHPTGIDIAGAATETGSLTMWLWSPDADPMDLRFYHDGLGQDTYADQLDALDITYEDYEPGFGDAHGIARTHELDVVAYPATPSVEQLAVDVAHTVEPPRLAPTPEALHAAGVLGDWDLPDRSTPARARLEDRLDALLDFYVGQIDQRSWYGFWNYGDLMHSYDADRHTWRYDVGGYAWDNSELSPDLWLWTAFLRTGRADVFRLAERLTRHTGDVDVYHAGQWKGLGTRHNVQHWGCSAKQLRISTPAYRRHHYFLTADEHTRDLMLELRDSDQTFLGLDPVRKVRPDAATYTPQRSALGVGLGTDWSSLAATWLADWEITGNTRSRDRLLGTMTDIGALPRGFFTGEALYDLDTGRFDTSRDRVGASHLSIMFGLVEICSELVDLVDEQDAPGFADAWLQYCRLYLGTPEEQVAELGAEHGGAPFEQPHSRVLAYAAHRLGRADLAERAWQAFFVGGERMRGEFVSAREEPPYVLAPVDDAPTLWTNDAAQGSLATMQCLALIGEHLPEE</sequence>
<organism evidence="5 6">
    <name type="scientific">Ruania alba</name>
    <dbReference type="NCBI Taxonomy" id="648782"/>
    <lineage>
        <taxon>Bacteria</taxon>
        <taxon>Bacillati</taxon>
        <taxon>Actinomycetota</taxon>
        <taxon>Actinomycetes</taxon>
        <taxon>Micrococcales</taxon>
        <taxon>Ruaniaceae</taxon>
        <taxon>Ruania</taxon>
    </lineage>
</organism>
<evidence type="ECO:0000313" key="5">
    <source>
        <dbReference type="EMBL" id="SEE89092.1"/>
    </source>
</evidence>
<dbReference type="Pfam" id="PF19501">
    <property type="entry name" value="PcRGLX_1st"/>
    <property type="match status" value="1"/>
</dbReference>
<dbReference type="RefSeq" id="WP_245708918.1">
    <property type="nucleotide sequence ID" value="NZ_FNTX01000002.1"/>
</dbReference>
<dbReference type="EMBL" id="FNTX01000002">
    <property type="protein sequence ID" value="SEE89092.1"/>
    <property type="molecule type" value="Genomic_DNA"/>
</dbReference>
<evidence type="ECO:0008006" key="7">
    <source>
        <dbReference type="Google" id="ProtNLM"/>
    </source>
</evidence>
<evidence type="ECO:0000259" key="3">
    <source>
        <dbReference type="Pfam" id="PF21345"/>
    </source>
</evidence>
<dbReference type="InterPro" id="IPR048330">
    <property type="entry name" value="PcRGLX/YetA_2nd"/>
</dbReference>
<feature type="domain" description="PcRGLX/YetA-like C-terminal alpha/alpha toroid" evidence="4">
    <location>
        <begin position="509"/>
        <end position="920"/>
    </location>
</feature>
<feature type="region of interest" description="Disordered" evidence="1">
    <location>
        <begin position="1"/>
        <end position="46"/>
    </location>
</feature>
<reference evidence="6" key="1">
    <citation type="submission" date="2016-10" db="EMBL/GenBank/DDBJ databases">
        <authorList>
            <person name="Varghese N."/>
            <person name="Submissions S."/>
        </authorList>
    </citation>
    <scope>NUCLEOTIDE SEQUENCE [LARGE SCALE GENOMIC DNA]</scope>
    <source>
        <strain evidence="6">DSM 21368</strain>
    </source>
</reference>
<dbReference type="Proteomes" id="UP000199220">
    <property type="component" value="Unassembled WGS sequence"/>
</dbReference>
<dbReference type="InterPro" id="IPR048329">
    <property type="entry name" value="PcRGLX_1st"/>
</dbReference>
<keyword evidence="6" id="KW-1185">Reference proteome</keyword>